<feature type="region of interest" description="Disordered" evidence="2">
    <location>
        <begin position="44"/>
        <end position="63"/>
    </location>
</feature>
<keyword evidence="1" id="KW-0175">Coiled coil</keyword>
<evidence type="ECO:0000256" key="2">
    <source>
        <dbReference type="SAM" id="MobiDB-lite"/>
    </source>
</evidence>
<keyword evidence="5" id="KW-1185">Reference proteome</keyword>
<feature type="compositionally biased region" description="Basic and acidic residues" evidence="2">
    <location>
        <begin position="418"/>
        <end position="444"/>
    </location>
</feature>
<reference evidence="5" key="1">
    <citation type="submission" date="2016-10" db="EMBL/GenBank/DDBJ databases">
        <authorList>
            <person name="Varghese N."/>
        </authorList>
    </citation>
    <scope>NUCLEOTIDE SEQUENCE [LARGE SCALE GENOMIC DNA]</scope>
    <source>
        <strain evidence="5">ACV-9</strain>
    </source>
</reference>
<sequence>MTSSNVSNLLVQVGNVNVDLVDAKTELPKSGFGFDKTLQNAIKPSDVPAPADNSSQADVSNKSFSVSKEPKVIKAEEKPDTVNEEVVEKVNEAVDKVKAVIEEELDVTEEDIEKAMETLGLTVIDLLNPQDLAQLVATLTGEDDSIALVMSDEFKGILDVVNELTNQLFEETGISFVEVKDIVISYASQEMIDVDVPKDESLTQVNPEEVLEVTEEMPEEPVAVQVETTIVKPEDSSEGTDFVSEDTEPSQQITLKENVDTKQSDSEDSSFEQPNAKTQENVVLKQTTKPSEPIIRNDGMIFGEPRIEIQFSPEEQLVSLPTGQTVSSEEIVNQLVEQARILNEAESTTMEMTLNPEGLGKIFMEVTQKGDEITARIFTENDAVKQALESQMANLRVEMTQNSSAKVTSIEVSVGTHEFEKNLEEDARNEQRRDEQANQSEKRSNRINLNSMDDLTGLMSEEDILIAQMMKDNGNTLDFQA</sequence>
<dbReference type="Gene3D" id="3.30.750.140">
    <property type="match status" value="1"/>
</dbReference>
<feature type="compositionally biased region" description="Polar residues" evidence="2">
    <location>
        <begin position="271"/>
        <end position="281"/>
    </location>
</feature>
<feature type="region of interest" description="Disordered" evidence="2">
    <location>
        <begin position="418"/>
        <end position="449"/>
    </location>
</feature>
<proteinExistence type="predicted"/>
<keyword evidence="4" id="KW-0282">Flagellum</keyword>
<dbReference type="InterPro" id="IPR038610">
    <property type="entry name" value="FliK-like_C_sf"/>
</dbReference>
<name>A0A1H7IDP1_9FIRM</name>
<dbReference type="Pfam" id="PF02120">
    <property type="entry name" value="Flg_hook"/>
    <property type="match status" value="1"/>
</dbReference>
<dbReference type="CDD" id="cd17470">
    <property type="entry name" value="T3SS_Flik_C"/>
    <property type="match status" value="1"/>
</dbReference>
<organism evidence="4 5">
    <name type="scientific">Pseudobutyrivibrio ruminis</name>
    <dbReference type="NCBI Taxonomy" id="46206"/>
    <lineage>
        <taxon>Bacteria</taxon>
        <taxon>Bacillati</taxon>
        <taxon>Bacillota</taxon>
        <taxon>Clostridia</taxon>
        <taxon>Lachnospirales</taxon>
        <taxon>Lachnospiraceae</taxon>
        <taxon>Pseudobutyrivibrio</taxon>
    </lineage>
</organism>
<feature type="compositionally biased region" description="Polar residues" evidence="2">
    <location>
        <begin position="52"/>
        <end position="63"/>
    </location>
</feature>
<evidence type="ECO:0000259" key="3">
    <source>
        <dbReference type="Pfam" id="PF02120"/>
    </source>
</evidence>
<dbReference type="InterPro" id="IPR021136">
    <property type="entry name" value="Flagellar_hook_control-like_C"/>
</dbReference>
<dbReference type="AlphaFoldDB" id="A0A1H7IDP1"/>
<evidence type="ECO:0000313" key="4">
    <source>
        <dbReference type="EMBL" id="SEK59660.1"/>
    </source>
</evidence>
<evidence type="ECO:0000313" key="5">
    <source>
        <dbReference type="Proteomes" id="UP000182321"/>
    </source>
</evidence>
<dbReference type="EMBL" id="FNZX01000007">
    <property type="protein sequence ID" value="SEK59660.1"/>
    <property type="molecule type" value="Genomic_DNA"/>
</dbReference>
<evidence type="ECO:0000256" key="1">
    <source>
        <dbReference type="SAM" id="Coils"/>
    </source>
</evidence>
<dbReference type="RefSeq" id="WP_074790368.1">
    <property type="nucleotide sequence ID" value="NZ_FNZX01000007.1"/>
</dbReference>
<feature type="domain" description="Flagellar hook-length control protein-like C-terminal" evidence="3">
    <location>
        <begin position="343"/>
        <end position="416"/>
    </location>
</feature>
<feature type="coiled-coil region" evidence="1">
    <location>
        <begin position="83"/>
        <end position="118"/>
    </location>
</feature>
<accession>A0A1H7IDP1</accession>
<protein>
    <submittedName>
        <fullName evidence="4">Flagellar hook-length control protein FliK</fullName>
    </submittedName>
</protein>
<gene>
    <name evidence="4" type="ORF">SAMN02910377_01283</name>
</gene>
<feature type="region of interest" description="Disordered" evidence="2">
    <location>
        <begin position="231"/>
        <end position="281"/>
    </location>
</feature>
<keyword evidence="4" id="KW-0969">Cilium</keyword>
<keyword evidence="4" id="KW-0966">Cell projection</keyword>
<dbReference type="Proteomes" id="UP000182321">
    <property type="component" value="Unassembled WGS sequence"/>
</dbReference>